<feature type="transmembrane region" description="Helical" evidence="1">
    <location>
        <begin position="12"/>
        <end position="31"/>
    </location>
</feature>
<keyword evidence="1" id="KW-0472">Membrane</keyword>
<reference evidence="3" key="1">
    <citation type="submission" date="2017-09" db="EMBL/GenBank/DDBJ databases">
        <title>FDA dAtabase for Regulatory Grade micrObial Sequences (FDA-ARGOS): Supporting development and validation of Infectious Disease Dx tests.</title>
        <authorList>
            <person name="Minogue T."/>
            <person name="Wolcott M."/>
            <person name="Wasieloski L."/>
            <person name="Aguilar W."/>
            <person name="Moore D."/>
            <person name="Tallon L.J."/>
            <person name="Sadzewicz L."/>
            <person name="Ott S."/>
            <person name="Zhao X."/>
            <person name="Nagaraj S."/>
            <person name="Vavikolanu K."/>
            <person name="Aluvathingal J."/>
            <person name="Nadendla S."/>
            <person name="Sichtig H."/>
        </authorList>
    </citation>
    <scope>NUCLEOTIDE SEQUENCE</scope>
    <source>
        <strain evidence="3">FDAARGOS_387</strain>
    </source>
</reference>
<dbReference type="EMBL" id="PDDX01000001">
    <property type="protein sequence ID" value="PHI32305.1"/>
    <property type="molecule type" value="Genomic_DNA"/>
</dbReference>
<reference evidence="5" key="2">
    <citation type="submission" date="2017-09" db="EMBL/GenBank/DDBJ databases">
        <title>FDA dAtabase for Regulatory Grade micrObial Sequences (FDA-ARGOS): Supporting development and validation of Infectious Disease Dx tests.</title>
        <authorList>
            <person name="Minogue T."/>
            <person name="Wolcott M."/>
            <person name="Wasieloski L."/>
            <person name="Aguilar W."/>
            <person name="Moore D."/>
            <person name="Tallon L."/>
            <person name="Sadzewicz L."/>
            <person name="Ott S."/>
            <person name="Zhao X."/>
            <person name="Nagaraj S."/>
            <person name="Vavikolanu K."/>
            <person name="Aluvathingal J."/>
            <person name="Nadendla S."/>
            <person name="Sichtig H."/>
        </authorList>
    </citation>
    <scope>NUCLEOTIDE SEQUENCE [LARGE SCALE GENOMIC DNA]</scope>
    <source>
        <strain evidence="5">FDAARGOS_387</strain>
    </source>
</reference>
<evidence type="ECO:0000256" key="1">
    <source>
        <dbReference type="SAM" id="Phobius"/>
    </source>
</evidence>
<evidence type="ECO:0000259" key="2">
    <source>
        <dbReference type="Pfam" id="PF05232"/>
    </source>
</evidence>
<name>A0A2C6DV04_9GAMM</name>
<dbReference type="InterPro" id="IPR058208">
    <property type="entry name" value="PACE"/>
</dbReference>
<feature type="transmembrane region" description="Helical" evidence="1">
    <location>
        <begin position="37"/>
        <end position="57"/>
    </location>
</feature>
<keyword evidence="1" id="KW-0812">Transmembrane</keyword>
<reference evidence="4 6" key="3">
    <citation type="submission" date="2019-03" db="EMBL/GenBank/DDBJ databases">
        <authorList>
            <consortium name="Pathogen Informatics"/>
        </authorList>
    </citation>
    <scope>NUCLEOTIDE SEQUENCE [LARGE SCALE GENOMIC DNA]</scope>
    <source>
        <strain evidence="4 6">NCTC12282</strain>
    </source>
</reference>
<protein>
    <submittedName>
        <fullName evidence="3">Na(+)-translocating NADH-quinone reductase subunit E</fullName>
    </submittedName>
    <submittedName>
        <fullName evidence="4">Predicted membrane protein</fullName>
    </submittedName>
</protein>
<evidence type="ECO:0000313" key="5">
    <source>
        <dbReference type="Proteomes" id="UP000224974"/>
    </source>
</evidence>
<dbReference type="NCBIfam" id="NF033665">
    <property type="entry name" value="PACE_efflu_PCE"/>
    <property type="match status" value="1"/>
</dbReference>
<dbReference type="AlphaFoldDB" id="A0A2C6DV04"/>
<keyword evidence="5" id="KW-1185">Reference proteome</keyword>
<evidence type="ECO:0000313" key="4">
    <source>
        <dbReference type="EMBL" id="VFS45253.1"/>
    </source>
</evidence>
<dbReference type="EMBL" id="CAADJA010000002">
    <property type="protein sequence ID" value="VFS45253.1"/>
    <property type="molecule type" value="Genomic_DNA"/>
</dbReference>
<feature type="domain" description="Chlorhexidine efflux transporter" evidence="2">
    <location>
        <begin position="4"/>
        <end position="66"/>
    </location>
</feature>
<proteinExistence type="predicted"/>
<feature type="domain" description="Chlorhexidine efflux transporter" evidence="2">
    <location>
        <begin position="72"/>
        <end position="134"/>
    </location>
</feature>
<dbReference type="OrthoDB" id="1631120at2"/>
<organism evidence="3 5">
    <name type="scientific">Budvicia aquatica</name>
    <dbReference type="NCBI Taxonomy" id="82979"/>
    <lineage>
        <taxon>Bacteria</taxon>
        <taxon>Pseudomonadati</taxon>
        <taxon>Pseudomonadota</taxon>
        <taxon>Gammaproteobacteria</taxon>
        <taxon>Enterobacterales</taxon>
        <taxon>Budviciaceae</taxon>
        <taxon>Budvicia</taxon>
    </lineage>
</organism>
<dbReference type="Proteomes" id="UP000224974">
    <property type="component" value="Unassembled WGS sequence"/>
</dbReference>
<dbReference type="InterPro" id="IPR007896">
    <property type="entry name" value="BTP_bacteria"/>
</dbReference>
<keyword evidence="1" id="KW-1133">Transmembrane helix</keyword>
<feature type="transmembrane region" description="Helical" evidence="1">
    <location>
        <begin position="78"/>
        <end position="102"/>
    </location>
</feature>
<dbReference type="Pfam" id="PF05232">
    <property type="entry name" value="BTP"/>
    <property type="match status" value="2"/>
</dbReference>
<dbReference type="NCBIfam" id="NF033664">
    <property type="entry name" value="PACE_transport"/>
    <property type="match status" value="1"/>
</dbReference>
<dbReference type="RefSeq" id="WP_029096357.1">
    <property type="nucleotide sequence ID" value="NZ_BRLG01000037.1"/>
</dbReference>
<sequence length="154" mass="17500">MQKKSVLERVFHAVGFEVIAVGITAPAAAWIMGRSVWQMGTLAIVLSTAAMIWNIIYNSMFDRLWPSDRVVRNTKVRILHALGFEVGFIVIGLGLVMALLGIDAKTAFLMEVGFFLFFLPYTFVYNLAYDALRAKVIKRRISKRQLILQRECEK</sequence>
<dbReference type="Proteomes" id="UP000373449">
    <property type="component" value="Unassembled WGS sequence"/>
</dbReference>
<accession>A0A2C6DV04</accession>
<evidence type="ECO:0000313" key="3">
    <source>
        <dbReference type="EMBL" id="PHI32305.1"/>
    </source>
</evidence>
<gene>
    <name evidence="3" type="ORF">CRN84_24795</name>
    <name evidence="4" type="ORF">NCTC12282_00125</name>
</gene>
<feature type="transmembrane region" description="Helical" evidence="1">
    <location>
        <begin position="108"/>
        <end position="129"/>
    </location>
</feature>
<dbReference type="STRING" id="1111728.GCA_000427805_01384"/>
<evidence type="ECO:0000313" key="6">
    <source>
        <dbReference type="Proteomes" id="UP000373449"/>
    </source>
</evidence>